<organism evidence="2 3">
    <name type="scientific">Taxus chinensis</name>
    <name type="common">Chinese yew</name>
    <name type="synonym">Taxus wallichiana var. chinensis</name>
    <dbReference type="NCBI Taxonomy" id="29808"/>
    <lineage>
        <taxon>Eukaryota</taxon>
        <taxon>Viridiplantae</taxon>
        <taxon>Streptophyta</taxon>
        <taxon>Embryophyta</taxon>
        <taxon>Tracheophyta</taxon>
        <taxon>Spermatophyta</taxon>
        <taxon>Pinopsida</taxon>
        <taxon>Pinidae</taxon>
        <taxon>Conifers II</taxon>
        <taxon>Cupressales</taxon>
        <taxon>Taxaceae</taxon>
        <taxon>Taxus</taxon>
    </lineage>
</organism>
<protein>
    <submittedName>
        <fullName evidence="2">Uncharacterized protein</fullName>
    </submittedName>
</protein>
<feature type="non-terminal residue" evidence="2">
    <location>
        <position position="53"/>
    </location>
</feature>
<dbReference type="Proteomes" id="UP000824469">
    <property type="component" value="Unassembled WGS sequence"/>
</dbReference>
<sequence length="53" mass="5944">SATSYAHRVSVNSSFKRNPTRNGDSGSYWPSDARIVRSIINLPFDYPEVESDP</sequence>
<dbReference type="EMBL" id="JAHRHJ020000005">
    <property type="protein sequence ID" value="KAH9316690.1"/>
    <property type="molecule type" value="Genomic_DNA"/>
</dbReference>
<proteinExistence type="predicted"/>
<dbReference type="AlphaFoldDB" id="A0AA38G817"/>
<accession>A0AA38G817</accession>
<feature type="compositionally biased region" description="Polar residues" evidence="1">
    <location>
        <begin position="1"/>
        <end position="25"/>
    </location>
</feature>
<feature type="non-terminal residue" evidence="2">
    <location>
        <position position="1"/>
    </location>
</feature>
<name>A0AA38G817_TAXCH</name>
<evidence type="ECO:0000256" key="1">
    <source>
        <dbReference type="SAM" id="MobiDB-lite"/>
    </source>
</evidence>
<keyword evidence="3" id="KW-1185">Reference proteome</keyword>
<feature type="region of interest" description="Disordered" evidence="1">
    <location>
        <begin position="1"/>
        <end position="28"/>
    </location>
</feature>
<evidence type="ECO:0000313" key="2">
    <source>
        <dbReference type="EMBL" id="KAH9316690.1"/>
    </source>
</evidence>
<evidence type="ECO:0000313" key="3">
    <source>
        <dbReference type="Proteomes" id="UP000824469"/>
    </source>
</evidence>
<gene>
    <name evidence="2" type="ORF">KI387_025317</name>
</gene>
<comment type="caution">
    <text evidence="2">The sequence shown here is derived from an EMBL/GenBank/DDBJ whole genome shotgun (WGS) entry which is preliminary data.</text>
</comment>
<reference evidence="2 3" key="1">
    <citation type="journal article" date="2021" name="Nat. Plants">
        <title>The Taxus genome provides insights into paclitaxel biosynthesis.</title>
        <authorList>
            <person name="Xiong X."/>
            <person name="Gou J."/>
            <person name="Liao Q."/>
            <person name="Li Y."/>
            <person name="Zhou Q."/>
            <person name="Bi G."/>
            <person name="Li C."/>
            <person name="Du R."/>
            <person name="Wang X."/>
            <person name="Sun T."/>
            <person name="Guo L."/>
            <person name="Liang H."/>
            <person name="Lu P."/>
            <person name="Wu Y."/>
            <person name="Zhang Z."/>
            <person name="Ro D.K."/>
            <person name="Shang Y."/>
            <person name="Huang S."/>
            <person name="Yan J."/>
        </authorList>
    </citation>
    <scope>NUCLEOTIDE SEQUENCE [LARGE SCALE GENOMIC DNA]</scope>
    <source>
        <strain evidence="2">Ta-2019</strain>
    </source>
</reference>